<dbReference type="InterPro" id="IPR007318">
    <property type="entry name" value="Phopholipid_MeTrfase"/>
</dbReference>
<comment type="subcellular location">
    <subcellularLocation>
        <location evidence="1">Endomembrane system</location>
        <topology evidence="1">Multi-pass membrane protein</topology>
    </subcellularLocation>
</comment>
<dbReference type="AlphaFoldDB" id="A0A367ZSW0"/>
<dbReference type="Proteomes" id="UP000252355">
    <property type="component" value="Unassembled WGS sequence"/>
</dbReference>
<accession>A0A367ZSW0</accession>
<organism evidence="6 7">
    <name type="scientific">Candidatus Ozemobacter sibiricus</name>
    <dbReference type="NCBI Taxonomy" id="2268124"/>
    <lineage>
        <taxon>Bacteria</taxon>
        <taxon>Candidatus Ozemobacteria</taxon>
        <taxon>Candidatus Ozemobacterales</taxon>
        <taxon>Candidatus Ozemobacteraceae</taxon>
        <taxon>Candidatus Ozemobacter</taxon>
    </lineage>
</organism>
<reference evidence="6 7" key="1">
    <citation type="submission" date="2018-05" db="EMBL/GenBank/DDBJ databases">
        <title>A metagenomic window into the 2 km-deep terrestrial subsurface aquifer revealed taxonomically and functionally diverse microbial community comprising novel uncultured bacterial lineages.</title>
        <authorList>
            <person name="Kadnikov V.V."/>
            <person name="Mardanov A.V."/>
            <person name="Beletsky A.V."/>
            <person name="Banks D."/>
            <person name="Pimenov N.V."/>
            <person name="Frank Y.A."/>
            <person name="Karnachuk O.V."/>
            <person name="Ravin N.V."/>
        </authorList>
    </citation>
    <scope>NUCLEOTIDE SEQUENCE [LARGE SCALE GENOMIC DNA]</scope>
    <source>
        <strain evidence="6">BY5</strain>
    </source>
</reference>
<gene>
    <name evidence="6" type="ORF">OZSIB_2507</name>
</gene>
<name>A0A367ZSW0_9BACT</name>
<keyword evidence="3 5" id="KW-1133">Transmembrane helix</keyword>
<evidence type="ECO:0000256" key="1">
    <source>
        <dbReference type="ARBA" id="ARBA00004127"/>
    </source>
</evidence>
<sequence length="229" mass="26318">MNEFIHRYWQTAVNFVLVFVFLDYGFGMNRWLITTFGGPDFLWLADYFPRRPHLGVGAAADFVEVAFFLHNLVFLGVILFRQDHRAIETRAGPQLVALFAFFSGMWFVQTPATSPALLLASDLVTLVALVFGMGCLVNLGRSFGILIAARTIKTTGLYGMIRHPMYLSDIVWRIAYLLKNPCPRNLVLFVISSLCYVARAIMEENFLSQFPEYREYKERVRYRFVPGVF</sequence>
<feature type="transmembrane region" description="Helical" evidence="5">
    <location>
        <begin position="92"/>
        <end position="109"/>
    </location>
</feature>
<keyword evidence="2 5" id="KW-0812">Transmembrane</keyword>
<dbReference type="InterPro" id="IPR052527">
    <property type="entry name" value="Metal_cation-efflux_comp"/>
</dbReference>
<feature type="transmembrane region" description="Helical" evidence="5">
    <location>
        <begin position="53"/>
        <end position="80"/>
    </location>
</feature>
<evidence type="ECO:0000256" key="4">
    <source>
        <dbReference type="ARBA" id="ARBA00023136"/>
    </source>
</evidence>
<evidence type="ECO:0000313" key="7">
    <source>
        <dbReference type="Proteomes" id="UP000252355"/>
    </source>
</evidence>
<keyword evidence="4 5" id="KW-0472">Membrane</keyword>
<dbReference type="GO" id="GO:0012505">
    <property type="term" value="C:endomembrane system"/>
    <property type="evidence" value="ECO:0007669"/>
    <property type="project" value="UniProtKB-SubCell"/>
</dbReference>
<dbReference type="PANTHER" id="PTHR43847">
    <property type="entry name" value="BLL3993 PROTEIN"/>
    <property type="match status" value="1"/>
</dbReference>
<protein>
    <submittedName>
        <fullName evidence="6">Uncharacterized protein</fullName>
    </submittedName>
</protein>
<dbReference type="Pfam" id="PF04191">
    <property type="entry name" value="PEMT"/>
    <property type="match status" value="1"/>
</dbReference>
<evidence type="ECO:0000256" key="3">
    <source>
        <dbReference type="ARBA" id="ARBA00022989"/>
    </source>
</evidence>
<evidence type="ECO:0000256" key="2">
    <source>
        <dbReference type="ARBA" id="ARBA00022692"/>
    </source>
</evidence>
<proteinExistence type="predicted"/>
<dbReference type="EMBL" id="QOQW01000003">
    <property type="protein sequence ID" value="RCK81130.1"/>
    <property type="molecule type" value="Genomic_DNA"/>
</dbReference>
<comment type="caution">
    <text evidence="6">The sequence shown here is derived from an EMBL/GenBank/DDBJ whole genome shotgun (WGS) entry which is preliminary data.</text>
</comment>
<dbReference type="PANTHER" id="PTHR43847:SF1">
    <property type="entry name" value="BLL3993 PROTEIN"/>
    <property type="match status" value="1"/>
</dbReference>
<dbReference type="Gene3D" id="1.20.120.1630">
    <property type="match status" value="1"/>
</dbReference>
<feature type="transmembrane region" description="Helical" evidence="5">
    <location>
        <begin position="115"/>
        <end position="140"/>
    </location>
</feature>
<feature type="transmembrane region" description="Helical" evidence="5">
    <location>
        <begin position="12"/>
        <end position="33"/>
    </location>
</feature>
<evidence type="ECO:0000313" key="6">
    <source>
        <dbReference type="EMBL" id="RCK81130.1"/>
    </source>
</evidence>
<evidence type="ECO:0000256" key="5">
    <source>
        <dbReference type="SAM" id="Phobius"/>
    </source>
</evidence>